<dbReference type="Proteomes" id="UP000272238">
    <property type="component" value="Unassembled WGS sequence"/>
</dbReference>
<gene>
    <name evidence="1" type="ORF">D8M03_12835</name>
</gene>
<organism evidence="1 2">
    <name type="scientific">Ureibacillus endophyticus</name>
    <dbReference type="NCBI Taxonomy" id="1978490"/>
    <lineage>
        <taxon>Bacteria</taxon>
        <taxon>Bacillati</taxon>
        <taxon>Bacillota</taxon>
        <taxon>Bacilli</taxon>
        <taxon>Bacillales</taxon>
        <taxon>Caryophanaceae</taxon>
        <taxon>Ureibacillus</taxon>
    </lineage>
</organism>
<evidence type="ECO:0000313" key="2">
    <source>
        <dbReference type="Proteomes" id="UP000272238"/>
    </source>
</evidence>
<dbReference type="OrthoDB" id="2678393at2"/>
<dbReference type="AlphaFoldDB" id="A0A494YY68"/>
<name>A0A494YY68_9BACL</name>
<proteinExistence type="predicted"/>
<reference evidence="1 2" key="1">
    <citation type="journal article" date="2016" name="Antonie Van Leeuwenhoek">
        <title>Lysinibacillus endophyticus sp. nov., an indole-3-acetic acid producing endophytic bacterium isolated from corn root (Zea mays cv. Xinken-5).</title>
        <authorList>
            <person name="Yu J."/>
            <person name="Guan X."/>
            <person name="Liu C."/>
            <person name="Xiang W."/>
            <person name="Yu Z."/>
            <person name="Liu X."/>
            <person name="Wang G."/>
        </authorList>
    </citation>
    <scope>NUCLEOTIDE SEQUENCE [LARGE SCALE GENOMIC DNA]</scope>
    <source>
        <strain evidence="1 2">DSM 100506</strain>
    </source>
</reference>
<accession>A0A494YY68</accession>
<keyword evidence="2" id="KW-1185">Reference proteome</keyword>
<sequence length="201" mass="23593">MEFTNEQLQMMISEEPVGNLYPYNTKDKQQIEAYIQDLFYTINHLKSIKCEAIFDHYGSGYASYVDFFCYRKDGSSIVNKKYIEKDSLTSIQIEGLVLYISRLAPVAIIWRDKRHKAILDNGEDEFFSGMGMINHPHGIIDEPPSPMVNDFIEIKEKLARAGYHILDKEYLSQPLPFKTKIQTFTRPNQYKLFDAFFFWKD</sequence>
<protein>
    <submittedName>
        <fullName evidence="1">Uncharacterized protein</fullName>
    </submittedName>
</protein>
<evidence type="ECO:0000313" key="1">
    <source>
        <dbReference type="EMBL" id="RKQ14958.1"/>
    </source>
</evidence>
<dbReference type="EMBL" id="RBZN01000036">
    <property type="protein sequence ID" value="RKQ14958.1"/>
    <property type="molecule type" value="Genomic_DNA"/>
</dbReference>
<comment type="caution">
    <text evidence="1">The sequence shown here is derived from an EMBL/GenBank/DDBJ whole genome shotgun (WGS) entry which is preliminary data.</text>
</comment>
<dbReference type="RefSeq" id="WP_121215230.1">
    <property type="nucleotide sequence ID" value="NZ_JAMYWW010000001.1"/>
</dbReference>